<dbReference type="SUPFAM" id="SSF46589">
    <property type="entry name" value="tRNA-binding arm"/>
    <property type="match status" value="1"/>
</dbReference>
<dbReference type="GO" id="GO:0005737">
    <property type="term" value="C:cytoplasm"/>
    <property type="evidence" value="ECO:0007669"/>
    <property type="project" value="UniProtKB-SubCell"/>
</dbReference>
<dbReference type="GO" id="GO:0004826">
    <property type="term" value="F:phenylalanine-tRNA ligase activity"/>
    <property type="evidence" value="ECO:0007669"/>
    <property type="project" value="UniProtKB-UniRule"/>
</dbReference>
<dbReference type="GO" id="GO:0005524">
    <property type="term" value="F:ATP binding"/>
    <property type="evidence" value="ECO:0007669"/>
    <property type="project" value="UniProtKB-UniRule"/>
</dbReference>
<evidence type="ECO:0000256" key="4">
    <source>
        <dbReference type="ARBA" id="ARBA00022490"/>
    </source>
</evidence>
<comment type="similarity">
    <text evidence="2 13">Belongs to the class-II aminoacyl-tRNA synthetase family. Phe-tRNA synthetase alpha subunit type 1 subfamily.</text>
</comment>
<dbReference type="InterPro" id="IPR022911">
    <property type="entry name" value="Phe_tRNA_ligase_alpha1_bac"/>
</dbReference>
<dbReference type="InterPro" id="IPR006195">
    <property type="entry name" value="aa-tRNA-synth_II"/>
</dbReference>
<dbReference type="PROSITE" id="PS50862">
    <property type="entry name" value="AA_TRNA_LIGASE_II"/>
    <property type="match status" value="1"/>
</dbReference>
<keyword evidence="6 13" id="KW-0479">Metal-binding</keyword>
<dbReference type="PANTHER" id="PTHR11538:SF41">
    <property type="entry name" value="PHENYLALANINE--TRNA LIGASE, MITOCHONDRIAL"/>
    <property type="match status" value="1"/>
</dbReference>
<dbReference type="EC" id="6.1.1.20" evidence="13"/>
<dbReference type="GO" id="GO:0000049">
    <property type="term" value="F:tRNA binding"/>
    <property type="evidence" value="ECO:0007669"/>
    <property type="project" value="InterPro"/>
</dbReference>
<feature type="binding site" evidence="13">
    <location>
        <position position="270"/>
    </location>
    <ligand>
        <name>Mg(2+)</name>
        <dbReference type="ChEBI" id="CHEBI:18420"/>
        <note>shared with beta subunit</note>
    </ligand>
</feature>
<gene>
    <name evidence="13" type="primary">pheS</name>
    <name evidence="15" type="ORF">A2909_01230</name>
</gene>
<feature type="domain" description="Aminoacyl-transfer RNA synthetases class-II family profile" evidence="14">
    <location>
        <begin position="108"/>
        <end position="343"/>
    </location>
</feature>
<dbReference type="NCBIfam" id="TIGR00468">
    <property type="entry name" value="pheS"/>
    <property type="match status" value="1"/>
</dbReference>
<dbReference type="Pfam" id="PF02912">
    <property type="entry name" value="Phe_tRNA-synt_N"/>
    <property type="match status" value="1"/>
</dbReference>
<dbReference type="CDD" id="cd00496">
    <property type="entry name" value="PheRS_alpha_core"/>
    <property type="match status" value="1"/>
</dbReference>
<dbReference type="InterPro" id="IPR004529">
    <property type="entry name" value="Phe-tRNA-synth_IIc_asu"/>
</dbReference>
<dbReference type="GO" id="GO:0006432">
    <property type="term" value="P:phenylalanyl-tRNA aminoacylation"/>
    <property type="evidence" value="ECO:0007669"/>
    <property type="project" value="UniProtKB-UniRule"/>
</dbReference>
<evidence type="ECO:0000256" key="12">
    <source>
        <dbReference type="ARBA" id="ARBA00049255"/>
    </source>
</evidence>
<evidence type="ECO:0000256" key="1">
    <source>
        <dbReference type="ARBA" id="ARBA00004496"/>
    </source>
</evidence>
<dbReference type="EMBL" id="MHQZ01000010">
    <property type="protein sequence ID" value="OHA14420.1"/>
    <property type="molecule type" value="Genomic_DNA"/>
</dbReference>
<keyword evidence="9 13" id="KW-0460">Magnesium</keyword>
<evidence type="ECO:0000256" key="8">
    <source>
        <dbReference type="ARBA" id="ARBA00022840"/>
    </source>
</evidence>
<name>A0A1G2LS00_9BACT</name>
<evidence type="ECO:0000313" key="16">
    <source>
        <dbReference type="Proteomes" id="UP000178302"/>
    </source>
</evidence>
<accession>A0A1G2LS00</accession>
<evidence type="ECO:0000256" key="9">
    <source>
        <dbReference type="ARBA" id="ARBA00022842"/>
    </source>
</evidence>
<comment type="catalytic activity">
    <reaction evidence="12 13">
        <text>tRNA(Phe) + L-phenylalanine + ATP = L-phenylalanyl-tRNA(Phe) + AMP + diphosphate + H(+)</text>
        <dbReference type="Rhea" id="RHEA:19413"/>
        <dbReference type="Rhea" id="RHEA-COMP:9668"/>
        <dbReference type="Rhea" id="RHEA-COMP:9699"/>
        <dbReference type="ChEBI" id="CHEBI:15378"/>
        <dbReference type="ChEBI" id="CHEBI:30616"/>
        <dbReference type="ChEBI" id="CHEBI:33019"/>
        <dbReference type="ChEBI" id="CHEBI:58095"/>
        <dbReference type="ChEBI" id="CHEBI:78442"/>
        <dbReference type="ChEBI" id="CHEBI:78531"/>
        <dbReference type="ChEBI" id="CHEBI:456215"/>
        <dbReference type="EC" id="6.1.1.20"/>
    </reaction>
</comment>
<reference evidence="15 16" key="1">
    <citation type="journal article" date="2016" name="Nat. Commun.">
        <title>Thousands of microbial genomes shed light on interconnected biogeochemical processes in an aquifer system.</title>
        <authorList>
            <person name="Anantharaman K."/>
            <person name="Brown C.T."/>
            <person name="Hug L.A."/>
            <person name="Sharon I."/>
            <person name="Castelle C.J."/>
            <person name="Probst A.J."/>
            <person name="Thomas B.C."/>
            <person name="Singh A."/>
            <person name="Wilkins M.J."/>
            <person name="Karaoz U."/>
            <person name="Brodie E.L."/>
            <person name="Williams K.H."/>
            <person name="Hubbard S.S."/>
            <person name="Banfield J.F."/>
        </authorList>
    </citation>
    <scope>NUCLEOTIDE SEQUENCE [LARGE SCALE GENOMIC DNA]</scope>
</reference>
<proteinExistence type="inferred from homology"/>
<evidence type="ECO:0000256" key="3">
    <source>
        <dbReference type="ARBA" id="ARBA00011209"/>
    </source>
</evidence>
<protein>
    <recommendedName>
        <fullName evidence="13">Phenylalanine--tRNA ligase alpha subunit</fullName>
        <ecNumber evidence="13">6.1.1.20</ecNumber>
    </recommendedName>
    <alternativeName>
        <fullName evidence="13">Phenylalanyl-tRNA synthetase alpha subunit</fullName>
        <shortName evidence="13">PheRS</shortName>
    </alternativeName>
</protein>
<comment type="subunit">
    <text evidence="3 13">Tetramer of two alpha and two beta subunits.</text>
</comment>
<evidence type="ECO:0000256" key="10">
    <source>
        <dbReference type="ARBA" id="ARBA00022917"/>
    </source>
</evidence>
<evidence type="ECO:0000256" key="13">
    <source>
        <dbReference type="HAMAP-Rule" id="MF_00281"/>
    </source>
</evidence>
<dbReference type="InterPro" id="IPR010978">
    <property type="entry name" value="tRNA-bd_arm"/>
</dbReference>
<evidence type="ECO:0000256" key="11">
    <source>
        <dbReference type="ARBA" id="ARBA00023146"/>
    </source>
</evidence>
<organism evidence="15 16">
    <name type="scientific">Candidatus Tagabacteria bacterium RIFCSPLOWO2_01_FULL_39_11</name>
    <dbReference type="NCBI Taxonomy" id="1802295"/>
    <lineage>
        <taxon>Bacteria</taxon>
        <taxon>Candidatus Tagaibacteriota</taxon>
    </lineage>
</organism>
<dbReference type="AlphaFoldDB" id="A0A1G2LS00"/>
<dbReference type="Proteomes" id="UP000178302">
    <property type="component" value="Unassembled WGS sequence"/>
</dbReference>
<evidence type="ECO:0000256" key="7">
    <source>
        <dbReference type="ARBA" id="ARBA00022741"/>
    </source>
</evidence>
<evidence type="ECO:0000259" key="14">
    <source>
        <dbReference type="PROSITE" id="PS50862"/>
    </source>
</evidence>
<dbReference type="InterPro" id="IPR002319">
    <property type="entry name" value="Phenylalanyl-tRNA_Synthase"/>
</dbReference>
<dbReference type="InterPro" id="IPR004188">
    <property type="entry name" value="Phe-tRNA_ligase_II_N"/>
</dbReference>
<keyword evidence="5 13" id="KW-0436">Ligase</keyword>
<keyword evidence="11 13" id="KW-0030">Aminoacyl-tRNA synthetase</keyword>
<dbReference type="GO" id="GO:0000287">
    <property type="term" value="F:magnesium ion binding"/>
    <property type="evidence" value="ECO:0007669"/>
    <property type="project" value="UniProtKB-UniRule"/>
</dbReference>
<keyword evidence="8 13" id="KW-0067">ATP-binding</keyword>
<keyword evidence="10 13" id="KW-0648">Protein biosynthesis</keyword>
<sequence length="344" mass="39814">MDIQKLKREFLEKFKKVVDFGGLKKLEAEFIGKKGVIRDLLQNLKELSDEKRKSAGKAINDFKIELTGLIEESRKNLSLSKPQKDPKEWIDVSAPGSKFRKGHIHPLSKIISEIIEIFGGIGFSVATGPEIETEWYNFDALNIPGDHPAREMWDTFWLLRGQKVSHQLLTTHYQPSKSQRLLLRTHTSPVWIRYMQSNNPPLRIIAPGNTFRYEATDASHDFQFYQFDGLMVGEDISIANFKAVIKTFFEKFFKKDVEIRLRPSYFPFVEPGFEIDIRKEKSDWLEVAGAGIIHPNVFKAVGYNPKDWQGFAFGFGIDRLAMLKYKISDIRLFRSGDLRFLKQF</sequence>
<dbReference type="PANTHER" id="PTHR11538">
    <property type="entry name" value="PHENYLALANYL-TRNA SYNTHETASE"/>
    <property type="match status" value="1"/>
</dbReference>
<keyword evidence="4 13" id="KW-0963">Cytoplasm</keyword>
<evidence type="ECO:0000256" key="2">
    <source>
        <dbReference type="ARBA" id="ARBA00010207"/>
    </source>
</evidence>
<dbReference type="Pfam" id="PF01409">
    <property type="entry name" value="tRNA-synt_2d"/>
    <property type="match status" value="1"/>
</dbReference>
<comment type="caution">
    <text evidence="15">The sequence shown here is derived from an EMBL/GenBank/DDBJ whole genome shotgun (WGS) entry which is preliminary data.</text>
</comment>
<dbReference type="Gene3D" id="3.30.930.10">
    <property type="entry name" value="Bira Bifunctional Protein, Domain 2"/>
    <property type="match status" value="1"/>
</dbReference>
<keyword evidence="7 13" id="KW-0547">Nucleotide-binding</keyword>
<dbReference type="HAMAP" id="MF_00281">
    <property type="entry name" value="Phe_tRNA_synth_alpha1"/>
    <property type="match status" value="1"/>
</dbReference>
<dbReference type="InterPro" id="IPR045864">
    <property type="entry name" value="aa-tRNA-synth_II/BPL/LPL"/>
</dbReference>
<comment type="cofactor">
    <cofactor evidence="13">
        <name>Mg(2+)</name>
        <dbReference type="ChEBI" id="CHEBI:18420"/>
    </cofactor>
    <text evidence="13">Binds 2 magnesium ions per tetramer.</text>
</comment>
<dbReference type="SUPFAM" id="SSF55681">
    <property type="entry name" value="Class II aaRS and biotin synthetases"/>
    <property type="match status" value="1"/>
</dbReference>
<evidence type="ECO:0000256" key="5">
    <source>
        <dbReference type="ARBA" id="ARBA00022598"/>
    </source>
</evidence>
<evidence type="ECO:0000256" key="6">
    <source>
        <dbReference type="ARBA" id="ARBA00022723"/>
    </source>
</evidence>
<evidence type="ECO:0000313" key="15">
    <source>
        <dbReference type="EMBL" id="OHA14420.1"/>
    </source>
</evidence>
<comment type="subcellular location">
    <subcellularLocation>
        <location evidence="1 13">Cytoplasm</location>
    </subcellularLocation>
</comment>